<keyword evidence="3" id="KW-1185">Reference proteome</keyword>
<reference evidence="2 3" key="1">
    <citation type="submission" date="2016-11" db="EMBL/GenBank/DDBJ databases">
        <title>The macronuclear genome of Stentor coeruleus: a giant cell with tiny introns.</title>
        <authorList>
            <person name="Slabodnick M."/>
            <person name="Ruby J.G."/>
            <person name="Reiff S.B."/>
            <person name="Swart E.C."/>
            <person name="Gosai S."/>
            <person name="Prabakaran S."/>
            <person name="Witkowska E."/>
            <person name="Larue G.E."/>
            <person name="Fisher S."/>
            <person name="Freeman R.M."/>
            <person name="Gunawardena J."/>
            <person name="Chu W."/>
            <person name="Stover N.A."/>
            <person name="Gregory B.D."/>
            <person name="Nowacki M."/>
            <person name="Derisi J."/>
            <person name="Roy S.W."/>
            <person name="Marshall W.F."/>
            <person name="Sood P."/>
        </authorList>
    </citation>
    <scope>NUCLEOTIDE SEQUENCE [LARGE SCALE GENOMIC DNA]</scope>
    <source>
        <strain evidence="2">WM001</strain>
    </source>
</reference>
<dbReference type="EMBL" id="MPUH01001223">
    <property type="protein sequence ID" value="OMJ69240.1"/>
    <property type="molecule type" value="Genomic_DNA"/>
</dbReference>
<name>A0A1R2AXY3_9CILI</name>
<gene>
    <name evidence="2" type="ORF">SteCoe_33093</name>
</gene>
<dbReference type="Proteomes" id="UP000187209">
    <property type="component" value="Unassembled WGS sequence"/>
</dbReference>
<feature type="coiled-coil region" evidence="1">
    <location>
        <begin position="101"/>
        <end position="168"/>
    </location>
</feature>
<proteinExistence type="predicted"/>
<organism evidence="2 3">
    <name type="scientific">Stentor coeruleus</name>
    <dbReference type="NCBI Taxonomy" id="5963"/>
    <lineage>
        <taxon>Eukaryota</taxon>
        <taxon>Sar</taxon>
        <taxon>Alveolata</taxon>
        <taxon>Ciliophora</taxon>
        <taxon>Postciliodesmatophora</taxon>
        <taxon>Heterotrichea</taxon>
        <taxon>Heterotrichida</taxon>
        <taxon>Stentoridae</taxon>
        <taxon>Stentor</taxon>
    </lineage>
</organism>
<keyword evidence="1" id="KW-0175">Coiled coil</keyword>
<sequence length="188" mass="21811">MSTTESPLVSCMKASQISSNSHKKSLESIYDSLSSLNFSILSSQISSDSCSPSLIKQKNEQIRDFIKNRITALHYFSQVFTTELEEDTDENLITESNVSIIEKTKDDKQNDENRYENVDCKILLEEIYGLMENYEKERKKLEDEIVEINALNEEEEDLVKKLKYYENKFANLVMEKKSENVGCRCDIF</sequence>
<evidence type="ECO:0000313" key="3">
    <source>
        <dbReference type="Proteomes" id="UP000187209"/>
    </source>
</evidence>
<accession>A0A1R2AXY3</accession>
<dbReference type="AlphaFoldDB" id="A0A1R2AXY3"/>
<evidence type="ECO:0000313" key="2">
    <source>
        <dbReference type="EMBL" id="OMJ69240.1"/>
    </source>
</evidence>
<evidence type="ECO:0000256" key="1">
    <source>
        <dbReference type="SAM" id="Coils"/>
    </source>
</evidence>
<comment type="caution">
    <text evidence="2">The sequence shown here is derived from an EMBL/GenBank/DDBJ whole genome shotgun (WGS) entry which is preliminary data.</text>
</comment>
<protein>
    <submittedName>
        <fullName evidence="2">Uncharacterized protein</fullName>
    </submittedName>
</protein>